<accession>A0AAV5A3M2</accession>
<dbReference type="InterPro" id="IPR036047">
    <property type="entry name" value="F-box-like_dom_sf"/>
</dbReference>
<dbReference type="SUPFAM" id="SSF52047">
    <property type="entry name" value="RNI-like"/>
    <property type="match status" value="1"/>
</dbReference>
<dbReference type="Proteomes" id="UP001050691">
    <property type="component" value="Unassembled WGS sequence"/>
</dbReference>
<dbReference type="SUPFAM" id="SSF81383">
    <property type="entry name" value="F-box domain"/>
    <property type="match status" value="1"/>
</dbReference>
<dbReference type="AlphaFoldDB" id="A0AAV5A3M2"/>
<organism evidence="1 2">
    <name type="scientific">Clathrus columnatus</name>
    <dbReference type="NCBI Taxonomy" id="1419009"/>
    <lineage>
        <taxon>Eukaryota</taxon>
        <taxon>Fungi</taxon>
        <taxon>Dikarya</taxon>
        <taxon>Basidiomycota</taxon>
        <taxon>Agaricomycotina</taxon>
        <taxon>Agaricomycetes</taxon>
        <taxon>Phallomycetidae</taxon>
        <taxon>Phallales</taxon>
        <taxon>Clathraceae</taxon>
        <taxon>Clathrus</taxon>
    </lineage>
</organism>
<sequence length="572" mass="65279">MSLAISLLSVLPVELVFKVISFIDERKDLLALALTCRTLEKTLIPDHINHLEIHCPPHMLDIWDHLLKRPVLWQCVKTLGLTHSANDTLLVPPKFRTLKYKWQAFRGNHWNDEESLTSLYELLPNLENLTCFRVVIRHATPQSILNRLSETLKASGCNLERLEIDVSVTRSGHNPPENLGRNISFSLPSLHSLSCLSISVFNHVDLEGLPIIDILTKAPSLTQLKLHLPHSEGPVSRILDTLFALYWPYLKHLTVEKIHKINIDNLKLVTFFKRHTTLETLYFDNMLLPGCFPTTTSSTPSTLRSLHYVSRNVEESILRLGDILPKSTAKNLIHLSISGTMNLELGIENDGLSSLETCILPSLKDNILLSFIPKLVKAAPNLQKCCIPLEKTSGAESAIEILPLFRPLKNLTHLFGLLRQIETTELSKQSFLDTFLELASLTYIIASSPQGKSCIRLVRQQAPSIEFEIIPFHFSYRRPEMNLNQWNQDCFYKKLDVWALGIERALNPSDTPRVKKEPGPLFWWVFYPAPSPLTVLKARWHTARRLFWDMRSLMLKLHSVNPSITMLFTRSL</sequence>
<name>A0AAV5A3M2_9AGAM</name>
<reference evidence="1" key="1">
    <citation type="submission" date="2021-10" db="EMBL/GenBank/DDBJ databases">
        <title>De novo Genome Assembly of Clathrus columnatus (Basidiomycota, Fungi) Using Illumina and Nanopore Sequence Data.</title>
        <authorList>
            <person name="Ogiso-Tanaka E."/>
            <person name="Itagaki H."/>
            <person name="Hosoya T."/>
            <person name="Hosaka K."/>
        </authorList>
    </citation>
    <scope>NUCLEOTIDE SEQUENCE</scope>
    <source>
        <strain evidence="1">MO-923</strain>
    </source>
</reference>
<protein>
    <recommendedName>
        <fullName evidence="3">F-box domain-containing protein</fullName>
    </recommendedName>
</protein>
<evidence type="ECO:0000313" key="2">
    <source>
        <dbReference type="Proteomes" id="UP001050691"/>
    </source>
</evidence>
<proteinExistence type="predicted"/>
<evidence type="ECO:0000313" key="1">
    <source>
        <dbReference type="EMBL" id="GJJ08865.1"/>
    </source>
</evidence>
<evidence type="ECO:0008006" key="3">
    <source>
        <dbReference type="Google" id="ProtNLM"/>
    </source>
</evidence>
<gene>
    <name evidence="1" type="ORF">Clacol_003085</name>
</gene>
<dbReference type="EMBL" id="BPWL01000003">
    <property type="protein sequence ID" value="GJJ08865.1"/>
    <property type="molecule type" value="Genomic_DNA"/>
</dbReference>
<comment type="caution">
    <text evidence="1">The sequence shown here is derived from an EMBL/GenBank/DDBJ whole genome shotgun (WGS) entry which is preliminary data.</text>
</comment>
<keyword evidence="2" id="KW-1185">Reference proteome</keyword>